<reference evidence="1" key="1">
    <citation type="submission" date="2013-08" db="EMBL/GenBank/DDBJ databases">
        <authorList>
            <person name="Mendez C."/>
            <person name="Richter M."/>
            <person name="Ferrer M."/>
            <person name="Sanchez J."/>
        </authorList>
    </citation>
    <scope>NUCLEOTIDE SEQUENCE</scope>
</reference>
<comment type="caution">
    <text evidence="1">The sequence shown here is derived from an EMBL/GenBank/DDBJ whole genome shotgun (WGS) entry which is preliminary data.</text>
</comment>
<evidence type="ECO:0000313" key="1">
    <source>
        <dbReference type="EMBL" id="EQD47709.1"/>
    </source>
</evidence>
<dbReference type="EMBL" id="AUZZ01006001">
    <property type="protein sequence ID" value="EQD47709.1"/>
    <property type="molecule type" value="Genomic_DNA"/>
</dbReference>
<name>T1B4H9_9ZZZZ</name>
<dbReference type="Gene3D" id="1.20.120.1460">
    <property type="match status" value="1"/>
</dbReference>
<accession>T1B4H9</accession>
<feature type="non-terminal residue" evidence="1">
    <location>
        <position position="1"/>
    </location>
</feature>
<gene>
    <name evidence="1" type="ORF">B2A_08336</name>
</gene>
<proteinExistence type="predicted"/>
<organism evidence="1">
    <name type="scientific">mine drainage metagenome</name>
    <dbReference type="NCBI Taxonomy" id="410659"/>
    <lineage>
        <taxon>unclassified sequences</taxon>
        <taxon>metagenomes</taxon>
        <taxon>ecological metagenomes</taxon>
    </lineage>
</organism>
<reference evidence="1" key="2">
    <citation type="journal article" date="2014" name="ISME J.">
        <title>Microbial stratification in low pH oxic and suboxic macroscopic growths along an acid mine drainage.</title>
        <authorList>
            <person name="Mendez-Garcia C."/>
            <person name="Mesa V."/>
            <person name="Sprenger R.R."/>
            <person name="Richter M."/>
            <person name="Diez M.S."/>
            <person name="Solano J."/>
            <person name="Bargiela R."/>
            <person name="Golyshina O.V."/>
            <person name="Manteca A."/>
            <person name="Ramos J.L."/>
            <person name="Gallego J.R."/>
            <person name="Llorente I."/>
            <person name="Martins Dos Santos V.A."/>
            <person name="Jensen O.N."/>
            <person name="Pelaez A.I."/>
            <person name="Sanchez J."/>
            <person name="Ferrer M."/>
        </authorList>
    </citation>
    <scope>NUCLEOTIDE SEQUENCE</scope>
</reference>
<sequence length="59" mass="6094">HSLPAITRHMLGLYAGEPGARAYRRLLSEGARAQGADARLIRRAGASAHEAGGSARGPS</sequence>
<dbReference type="AlphaFoldDB" id="T1B4H9"/>
<evidence type="ECO:0008006" key="2">
    <source>
        <dbReference type="Google" id="ProtNLM"/>
    </source>
</evidence>
<protein>
    <recommendedName>
        <fullName evidence="2">tRNA dihydrouridine(20/20a) synthase DusA</fullName>
    </recommendedName>
</protein>